<dbReference type="InterPro" id="IPR050090">
    <property type="entry name" value="Tyrosine_recombinase_XerCD"/>
</dbReference>
<dbReference type="PROSITE" id="PS51900">
    <property type="entry name" value="CB"/>
    <property type="match status" value="1"/>
</dbReference>
<evidence type="ECO:0000259" key="7">
    <source>
        <dbReference type="PROSITE" id="PS51900"/>
    </source>
</evidence>
<dbReference type="RefSeq" id="WP_087440563.1">
    <property type="nucleotide sequence ID" value="NZ_CABMNB010000006.1"/>
</dbReference>
<name>A0AAP9DU06_PANTH</name>
<keyword evidence="2" id="KW-0229">DNA integration</keyword>
<comment type="similarity">
    <text evidence="1">Belongs to the 'phage' integrase family.</text>
</comment>
<proteinExistence type="inferred from homology"/>
<dbReference type="PANTHER" id="PTHR30349">
    <property type="entry name" value="PHAGE INTEGRASE-RELATED"/>
    <property type="match status" value="1"/>
</dbReference>
<keyword evidence="11" id="KW-1185">Reference proteome</keyword>
<evidence type="ECO:0000313" key="10">
    <source>
        <dbReference type="Proteomes" id="UP000315377"/>
    </source>
</evidence>
<reference evidence="8 11" key="2">
    <citation type="submission" date="2022-05" db="EMBL/GenBank/DDBJ databases">
        <title>Genome Sequencing of Bee-Associated Microbes.</title>
        <authorList>
            <person name="Dunlap C."/>
        </authorList>
    </citation>
    <scope>NUCLEOTIDE SEQUENCE [LARGE SCALE GENOMIC DNA]</scope>
    <source>
        <strain evidence="8 11">NRRL B-14613</strain>
    </source>
</reference>
<dbReference type="PROSITE" id="PS51898">
    <property type="entry name" value="TYR_RECOMBINASE"/>
    <property type="match status" value="1"/>
</dbReference>
<dbReference type="GO" id="GO:0003677">
    <property type="term" value="F:DNA binding"/>
    <property type="evidence" value="ECO:0007669"/>
    <property type="project" value="UniProtKB-UniRule"/>
</dbReference>
<dbReference type="Pfam" id="PF00589">
    <property type="entry name" value="Phage_integrase"/>
    <property type="match status" value="1"/>
</dbReference>
<dbReference type="Proteomes" id="UP001209276">
    <property type="component" value="Unassembled WGS sequence"/>
</dbReference>
<dbReference type="InterPro" id="IPR010998">
    <property type="entry name" value="Integrase_recombinase_N"/>
</dbReference>
<sequence>MLQTVLRLLPNYSETIAPCSDEQIINMFLSSSSRSPYTIRNYRNAINKFCLFIGNKPLKDVTWREIEVYKISLAQGFLSPNKKSLAPATIAAHIAPLRSLYNWGSDENRGFFPTNPTTCVRVPKIAVNSKNHYLTAREVRLLLEQLKIQGFRDYVIGMTLVLLGVRVSELIALEWDDFHTDPEETSMWVTISGKGDKQREVKVPQLLWRLLCELREQNRDMDGQRIFPISVRLVEKIIQKAREESGLKKKVTPHWLRHTNATLALLRGASLQQVQESLGHTHINTTQRYLHTVQQMKKAAPDFVADSIMMK</sequence>
<evidence type="ECO:0000256" key="2">
    <source>
        <dbReference type="ARBA" id="ARBA00022908"/>
    </source>
</evidence>
<dbReference type="GO" id="GO:0006310">
    <property type="term" value="P:DNA recombination"/>
    <property type="evidence" value="ECO:0007669"/>
    <property type="project" value="UniProtKB-KW"/>
</dbReference>
<feature type="domain" description="Core-binding (CB)" evidence="7">
    <location>
        <begin position="19"/>
        <end position="105"/>
    </location>
</feature>
<reference evidence="9 10" key="1">
    <citation type="submission" date="2019-07" db="EMBL/GenBank/DDBJ databases">
        <title>Paenibacillus thiaminolyticus NRRL B-4156.</title>
        <authorList>
            <person name="Hehnly C."/>
            <person name="Zhang L."/>
        </authorList>
    </citation>
    <scope>NUCLEOTIDE SEQUENCE [LARGE SCALE GENOMIC DNA]</scope>
    <source>
        <strain evidence="9 10">NRRL B-4156</strain>
    </source>
</reference>
<evidence type="ECO:0000313" key="8">
    <source>
        <dbReference type="EMBL" id="MCY9611199.1"/>
    </source>
</evidence>
<dbReference type="InterPro" id="IPR002104">
    <property type="entry name" value="Integrase_catalytic"/>
</dbReference>
<dbReference type="InterPro" id="IPR004107">
    <property type="entry name" value="Integrase_SAM-like_N"/>
</dbReference>
<evidence type="ECO:0000256" key="4">
    <source>
        <dbReference type="ARBA" id="ARBA00023172"/>
    </source>
</evidence>
<dbReference type="PANTHER" id="PTHR30349:SF64">
    <property type="entry name" value="PROPHAGE INTEGRASE INTD-RELATED"/>
    <property type="match status" value="1"/>
</dbReference>
<protein>
    <submittedName>
        <fullName evidence="9">Tyrosine-type recombinase/integrase</fullName>
    </submittedName>
</protein>
<dbReference type="Proteomes" id="UP000315377">
    <property type="component" value="Chromosome"/>
</dbReference>
<evidence type="ECO:0000256" key="5">
    <source>
        <dbReference type="PROSITE-ProRule" id="PRU01248"/>
    </source>
</evidence>
<evidence type="ECO:0000313" key="9">
    <source>
        <dbReference type="EMBL" id="QDM42616.1"/>
    </source>
</evidence>
<dbReference type="SUPFAM" id="SSF56349">
    <property type="entry name" value="DNA breaking-rejoining enzymes"/>
    <property type="match status" value="1"/>
</dbReference>
<dbReference type="GeneID" id="76994980"/>
<accession>A0AAP9DU06</accession>
<dbReference type="InterPro" id="IPR013762">
    <property type="entry name" value="Integrase-like_cat_sf"/>
</dbReference>
<dbReference type="EMBL" id="CP041405">
    <property type="protein sequence ID" value="QDM42616.1"/>
    <property type="molecule type" value="Genomic_DNA"/>
</dbReference>
<evidence type="ECO:0000256" key="3">
    <source>
        <dbReference type="ARBA" id="ARBA00023125"/>
    </source>
</evidence>
<organism evidence="9 10">
    <name type="scientific">Paenibacillus thiaminolyticus</name>
    <name type="common">Bacillus thiaminolyticus</name>
    <dbReference type="NCBI Taxonomy" id="49283"/>
    <lineage>
        <taxon>Bacteria</taxon>
        <taxon>Bacillati</taxon>
        <taxon>Bacillota</taxon>
        <taxon>Bacilli</taxon>
        <taxon>Bacillales</taxon>
        <taxon>Paenibacillaceae</taxon>
        <taxon>Paenibacillus</taxon>
    </lineage>
</organism>
<keyword evidence="4" id="KW-0233">DNA recombination</keyword>
<keyword evidence="3 5" id="KW-0238">DNA-binding</keyword>
<dbReference type="GO" id="GO:0015074">
    <property type="term" value="P:DNA integration"/>
    <property type="evidence" value="ECO:0007669"/>
    <property type="project" value="UniProtKB-KW"/>
</dbReference>
<dbReference type="Pfam" id="PF13495">
    <property type="entry name" value="Phage_int_SAM_4"/>
    <property type="match status" value="1"/>
</dbReference>
<dbReference type="InterPro" id="IPR011010">
    <property type="entry name" value="DNA_brk_join_enz"/>
</dbReference>
<dbReference type="EMBL" id="JAMDMM010000081">
    <property type="protein sequence ID" value="MCY9611199.1"/>
    <property type="molecule type" value="Genomic_DNA"/>
</dbReference>
<dbReference type="AlphaFoldDB" id="A0AAP9DU06"/>
<dbReference type="Gene3D" id="1.10.150.130">
    <property type="match status" value="1"/>
</dbReference>
<feature type="domain" description="Tyr recombinase" evidence="6">
    <location>
        <begin position="129"/>
        <end position="302"/>
    </location>
</feature>
<evidence type="ECO:0000259" key="6">
    <source>
        <dbReference type="PROSITE" id="PS51898"/>
    </source>
</evidence>
<gene>
    <name evidence="9" type="ORF">FLT43_03165</name>
    <name evidence="8" type="ORF">M5W83_29055</name>
</gene>
<dbReference type="Gene3D" id="1.10.443.10">
    <property type="entry name" value="Intergrase catalytic core"/>
    <property type="match status" value="1"/>
</dbReference>
<evidence type="ECO:0000313" key="11">
    <source>
        <dbReference type="Proteomes" id="UP001209276"/>
    </source>
</evidence>
<evidence type="ECO:0000256" key="1">
    <source>
        <dbReference type="ARBA" id="ARBA00008857"/>
    </source>
</evidence>
<dbReference type="InterPro" id="IPR044068">
    <property type="entry name" value="CB"/>
</dbReference>